<evidence type="ECO:0000313" key="2">
    <source>
        <dbReference type="EMBL" id="KAK0157202.1"/>
    </source>
</evidence>
<gene>
    <name evidence="2" type="ORF">PV328_011756</name>
</gene>
<keyword evidence="1" id="KW-0812">Transmembrane</keyword>
<dbReference type="Proteomes" id="UP001168990">
    <property type="component" value="Unassembled WGS sequence"/>
</dbReference>
<dbReference type="AlphaFoldDB" id="A0AA39ESN8"/>
<organism evidence="2 3">
    <name type="scientific">Microctonus aethiopoides</name>
    <dbReference type="NCBI Taxonomy" id="144406"/>
    <lineage>
        <taxon>Eukaryota</taxon>
        <taxon>Metazoa</taxon>
        <taxon>Ecdysozoa</taxon>
        <taxon>Arthropoda</taxon>
        <taxon>Hexapoda</taxon>
        <taxon>Insecta</taxon>
        <taxon>Pterygota</taxon>
        <taxon>Neoptera</taxon>
        <taxon>Endopterygota</taxon>
        <taxon>Hymenoptera</taxon>
        <taxon>Apocrita</taxon>
        <taxon>Ichneumonoidea</taxon>
        <taxon>Braconidae</taxon>
        <taxon>Euphorinae</taxon>
        <taxon>Microctonus</taxon>
    </lineage>
</organism>
<protein>
    <submittedName>
        <fullName evidence="2">Uncharacterized protein</fullName>
    </submittedName>
</protein>
<reference evidence="2" key="1">
    <citation type="journal article" date="2023" name="bioRxiv">
        <title>Scaffold-level genome assemblies of two parasitoid biocontrol wasps reveal the parthenogenesis mechanism and an associated novel virus.</title>
        <authorList>
            <person name="Inwood S."/>
            <person name="Skelly J."/>
            <person name="Guhlin J."/>
            <person name="Harrop T."/>
            <person name="Goldson S."/>
            <person name="Dearden P."/>
        </authorList>
    </citation>
    <scope>NUCLEOTIDE SEQUENCE</scope>
    <source>
        <strain evidence="2">Irish</strain>
        <tissue evidence="2">Whole body</tissue>
    </source>
</reference>
<evidence type="ECO:0000256" key="1">
    <source>
        <dbReference type="SAM" id="Phobius"/>
    </source>
</evidence>
<proteinExistence type="predicted"/>
<accession>A0AA39ESN8</accession>
<keyword evidence="3" id="KW-1185">Reference proteome</keyword>
<sequence>MCLAIAMYLITGISTVIFQILLALLIVCLTFFGQIILLIYAMIYNVGQPIRWSNHHAEFQTSMPFVTMYPEHNFDNVFHTMARVSQVKITDQNDVSANLFMSSRRISQQLSLPEIFKPKCQKVFKSRGRLPMINRSIDVLFPESNWIHIV</sequence>
<dbReference type="EMBL" id="JAQQBS010001445">
    <property type="protein sequence ID" value="KAK0157202.1"/>
    <property type="molecule type" value="Genomic_DNA"/>
</dbReference>
<name>A0AA39ESN8_9HYME</name>
<comment type="caution">
    <text evidence="2">The sequence shown here is derived from an EMBL/GenBank/DDBJ whole genome shotgun (WGS) entry which is preliminary data.</text>
</comment>
<keyword evidence="1" id="KW-1133">Transmembrane helix</keyword>
<evidence type="ECO:0000313" key="3">
    <source>
        <dbReference type="Proteomes" id="UP001168990"/>
    </source>
</evidence>
<feature type="transmembrane region" description="Helical" evidence="1">
    <location>
        <begin position="16"/>
        <end position="43"/>
    </location>
</feature>
<reference evidence="2" key="2">
    <citation type="submission" date="2023-03" db="EMBL/GenBank/DDBJ databases">
        <authorList>
            <person name="Inwood S.N."/>
            <person name="Skelly J.G."/>
            <person name="Guhlin J."/>
            <person name="Harrop T.W.R."/>
            <person name="Goldson S.G."/>
            <person name="Dearden P.K."/>
        </authorList>
    </citation>
    <scope>NUCLEOTIDE SEQUENCE</scope>
    <source>
        <strain evidence="2">Irish</strain>
        <tissue evidence="2">Whole body</tissue>
    </source>
</reference>
<keyword evidence="1" id="KW-0472">Membrane</keyword>